<sequence length="697" mass="76158">MTSPTKSIEVKLELGHRAVLRARPTAEGFTHDWTVFVRGPDNCSIQHFVDKVVFFLHESFPKPKRVLKEPPYQVSESGYAGFNMPVEVYFRTREDPKKVEFVYDLYLSLDGTPISNIRCEKLTFHNPPDDFCRKLLKAGGTEANRSGSSASPAPPLPGGTVSAPADRSGSPTRGSTAPVRSRSEGHKKPRMSSDMVKSPPVEPPPPPPPTPPSPPRPPTPLQPPPDRFAAPVKKEQATSEKPAKTKDSKSSQQSKSKPSKSHSSCHKSQSSSSGKEHKSSSRDKDRHKETSRDKARDREKPPREPKPPPPPLPPPPVPTTPSVPEPDIKTPDSRPPSDTAETPRRSEKAEKSEKPPQKHKDKEKDKLSSKDKKERPASKDTCPAPKETAIVKSDAPKTNSSNNKAAAALRRPPSPPPPSKKPKLSEPDRRKKESKSSHRVKDSPKKPPDLPDKKPPPELPQPSRVSSPIIPQCVAPFPNSPSPPVAVKVESPAPVIKEEPESPRPSSVPTTRGPLNALMLEMEQEDLLSPLSSPSASPREEDEGEEEDEEMPTVTASAAPAAANPPVVADHLRELRELKSRILNLEDPHRLQAVVDLVEGTGLYKVTEASFDFDLCALDPMTLDRLQECLNGSGDGCAAAQSVGPSGSAAKPYLVKIVMQYRPWGAGLQRVWLRHPERFSDRCVHCALLNGPLISAR</sequence>
<organism evidence="1 2">
    <name type="scientific">Ixodes persulcatus</name>
    <name type="common">Taiga tick</name>
    <dbReference type="NCBI Taxonomy" id="34615"/>
    <lineage>
        <taxon>Eukaryota</taxon>
        <taxon>Metazoa</taxon>
        <taxon>Ecdysozoa</taxon>
        <taxon>Arthropoda</taxon>
        <taxon>Chelicerata</taxon>
        <taxon>Arachnida</taxon>
        <taxon>Acari</taxon>
        <taxon>Parasitiformes</taxon>
        <taxon>Ixodida</taxon>
        <taxon>Ixodoidea</taxon>
        <taxon>Ixodidae</taxon>
        <taxon>Ixodinae</taxon>
        <taxon>Ixodes</taxon>
    </lineage>
</organism>
<comment type="caution">
    <text evidence="1">The sequence shown here is derived from an EMBL/GenBank/DDBJ whole genome shotgun (WGS) entry which is preliminary data.</text>
</comment>
<protein>
    <submittedName>
        <fullName evidence="1">Uncharacterized protein</fullName>
    </submittedName>
</protein>
<gene>
    <name evidence="1" type="ORF">HPB47_028284</name>
</gene>
<dbReference type="Proteomes" id="UP000805193">
    <property type="component" value="Unassembled WGS sequence"/>
</dbReference>
<evidence type="ECO:0000313" key="1">
    <source>
        <dbReference type="EMBL" id="KAG0424497.1"/>
    </source>
</evidence>
<proteinExistence type="predicted"/>
<accession>A0AC60PTV6</accession>
<name>A0AC60PTV6_IXOPE</name>
<keyword evidence="2" id="KW-1185">Reference proteome</keyword>
<evidence type="ECO:0000313" key="2">
    <source>
        <dbReference type="Proteomes" id="UP000805193"/>
    </source>
</evidence>
<dbReference type="EMBL" id="JABSTQ010009968">
    <property type="protein sequence ID" value="KAG0424497.1"/>
    <property type="molecule type" value="Genomic_DNA"/>
</dbReference>
<reference evidence="1 2" key="1">
    <citation type="journal article" date="2020" name="Cell">
        <title>Large-Scale Comparative Analyses of Tick Genomes Elucidate Their Genetic Diversity and Vector Capacities.</title>
        <authorList>
            <consortium name="Tick Genome and Microbiome Consortium (TIGMIC)"/>
            <person name="Jia N."/>
            <person name="Wang J."/>
            <person name="Shi W."/>
            <person name="Du L."/>
            <person name="Sun Y."/>
            <person name="Zhan W."/>
            <person name="Jiang J.F."/>
            <person name="Wang Q."/>
            <person name="Zhang B."/>
            <person name="Ji P."/>
            <person name="Bell-Sakyi L."/>
            <person name="Cui X.M."/>
            <person name="Yuan T.T."/>
            <person name="Jiang B.G."/>
            <person name="Yang W.F."/>
            <person name="Lam T.T."/>
            <person name="Chang Q.C."/>
            <person name="Ding S.J."/>
            <person name="Wang X.J."/>
            <person name="Zhu J.G."/>
            <person name="Ruan X.D."/>
            <person name="Zhao L."/>
            <person name="Wei J.T."/>
            <person name="Ye R.Z."/>
            <person name="Que T.C."/>
            <person name="Du C.H."/>
            <person name="Zhou Y.H."/>
            <person name="Cheng J.X."/>
            <person name="Dai P.F."/>
            <person name="Guo W.B."/>
            <person name="Han X.H."/>
            <person name="Huang E.J."/>
            <person name="Li L.F."/>
            <person name="Wei W."/>
            <person name="Gao Y.C."/>
            <person name="Liu J.Z."/>
            <person name="Shao H.Z."/>
            <person name="Wang X."/>
            <person name="Wang C.C."/>
            <person name="Yang T.C."/>
            <person name="Huo Q.B."/>
            <person name="Li W."/>
            <person name="Chen H.Y."/>
            <person name="Chen S.E."/>
            <person name="Zhou L.G."/>
            <person name="Ni X.B."/>
            <person name="Tian J.H."/>
            <person name="Sheng Y."/>
            <person name="Liu T."/>
            <person name="Pan Y.S."/>
            <person name="Xia L.Y."/>
            <person name="Li J."/>
            <person name="Zhao F."/>
            <person name="Cao W.C."/>
        </authorList>
    </citation>
    <scope>NUCLEOTIDE SEQUENCE [LARGE SCALE GENOMIC DNA]</scope>
    <source>
        <strain evidence="1">Iper-2018</strain>
    </source>
</reference>